<dbReference type="EMBL" id="JH712120">
    <property type="protein sequence ID" value="EFO21149.1"/>
    <property type="molecule type" value="Genomic_DNA"/>
</dbReference>
<proteinExistence type="predicted"/>
<dbReference type="AlphaFoldDB" id="A0A1S0TW07"/>
<accession>A0A1S0TW07</accession>
<dbReference type="RefSeq" id="XP_003142919.1">
    <property type="nucleotide sequence ID" value="XM_003142871.1"/>
</dbReference>
<gene>
    <name evidence="1" type="ORF">LOAG_07338</name>
</gene>
<dbReference type="KEGG" id="loa:LOAG_07338"/>
<dbReference type="InParanoid" id="A0A1S0TW07"/>
<sequence length="126" mass="14652">MKRLFLRCREIGVAGDTTEKDLVGKRDGSNVLIVFICIFNFRCKTNLNKKPGQHKLPNSLTEPKTSYKLWIPSQLDSTDEMWFMSIRKRAENMTLPEVSIKKQSFFLKVYPDQKCIRSNLSSAEEF</sequence>
<protein>
    <submittedName>
        <fullName evidence="1">Uncharacterized protein</fullName>
    </submittedName>
</protein>
<dbReference type="CTD" id="9944758"/>
<reference evidence="1" key="1">
    <citation type="submission" date="2012-04" db="EMBL/GenBank/DDBJ databases">
        <title>The Genome Sequence of Loa loa.</title>
        <authorList>
            <consortium name="The Broad Institute Genome Sequencing Platform"/>
            <consortium name="Broad Institute Genome Sequencing Center for Infectious Disease"/>
            <person name="Nutman T.B."/>
            <person name="Fink D.L."/>
            <person name="Russ C."/>
            <person name="Young S."/>
            <person name="Zeng Q."/>
            <person name="Gargeya S."/>
            <person name="Alvarado L."/>
            <person name="Berlin A."/>
            <person name="Chapman S.B."/>
            <person name="Chen Z."/>
            <person name="Freedman E."/>
            <person name="Gellesch M."/>
            <person name="Goldberg J."/>
            <person name="Griggs A."/>
            <person name="Gujja S."/>
            <person name="Heilman E.R."/>
            <person name="Heiman D."/>
            <person name="Howarth C."/>
            <person name="Mehta T."/>
            <person name="Neiman D."/>
            <person name="Pearson M."/>
            <person name="Roberts A."/>
            <person name="Saif S."/>
            <person name="Shea T."/>
            <person name="Shenoy N."/>
            <person name="Sisk P."/>
            <person name="Stolte C."/>
            <person name="Sykes S."/>
            <person name="White J."/>
            <person name="Yandava C."/>
            <person name="Haas B."/>
            <person name="Henn M.R."/>
            <person name="Nusbaum C."/>
            <person name="Birren B."/>
        </authorList>
    </citation>
    <scope>NUCLEOTIDE SEQUENCE [LARGE SCALE GENOMIC DNA]</scope>
</reference>
<organism evidence="1">
    <name type="scientific">Loa loa</name>
    <name type="common">Eye worm</name>
    <name type="synonym">Filaria loa</name>
    <dbReference type="NCBI Taxonomy" id="7209"/>
    <lineage>
        <taxon>Eukaryota</taxon>
        <taxon>Metazoa</taxon>
        <taxon>Ecdysozoa</taxon>
        <taxon>Nematoda</taxon>
        <taxon>Chromadorea</taxon>
        <taxon>Rhabditida</taxon>
        <taxon>Spirurina</taxon>
        <taxon>Spiruromorpha</taxon>
        <taxon>Filarioidea</taxon>
        <taxon>Onchocercidae</taxon>
        <taxon>Loa</taxon>
    </lineage>
</organism>
<dbReference type="GeneID" id="9944758"/>
<name>A0A1S0TW07_LOALO</name>
<evidence type="ECO:0000313" key="1">
    <source>
        <dbReference type="EMBL" id="EFO21149.1"/>
    </source>
</evidence>